<organism evidence="1 2">
    <name type="scientific">Aulographum hederae CBS 113979</name>
    <dbReference type="NCBI Taxonomy" id="1176131"/>
    <lineage>
        <taxon>Eukaryota</taxon>
        <taxon>Fungi</taxon>
        <taxon>Dikarya</taxon>
        <taxon>Ascomycota</taxon>
        <taxon>Pezizomycotina</taxon>
        <taxon>Dothideomycetes</taxon>
        <taxon>Pleosporomycetidae</taxon>
        <taxon>Aulographales</taxon>
        <taxon>Aulographaceae</taxon>
    </lineage>
</organism>
<sequence>GPQILLEDTVRVLGLPIGLRVKSCGQARVTAYSMAKPLPKVRHKLRTTVRYDCIRKTFLSPDEVQESLDYCLSSNEVHWDKFLLFTQPVDYHHDSCEVPSVPPASWQRGDEVH</sequence>
<feature type="non-terminal residue" evidence="1">
    <location>
        <position position="1"/>
    </location>
</feature>
<name>A0A6G1HC93_9PEZI</name>
<keyword evidence="2" id="KW-1185">Reference proteome</keyword>
<accession>A0A6G1HC93</accession>
<proteinExistence type="predicted"/>
<dbReference type="EMBL" id="ML977142">
    <property type="protein sequence ID" value="KAF1990558.1"/>
    <property type="molecule type" value="Genomic_DNA"/>
</dbReference>
<protein>
    <submittedName>
        <fullName evidence="1">Uncharacterized protein</fullName>
    </submittedName>
</protein>
<dbReference type="OrthoDB" id="10549924at2759"/>
<dbReference type="AlphaFoldDB" id="A0A6G1HC93"/>
<gene>
    <name evidence="1" type="ORF">K402DRAFT_325298</name>
</gene>
<evidence type="ECO:0000313" key="1">
    <source>
        <dbReference type="EMBL" id="KAF1990558.1"/>
    </source>
</evidence>
<reference evidence="1" key="1">
    <citation type="journal article" date="2020" name="Stud. Mycol.">
        <title>101 Dothideomycetes genomes: a test case for predicting lifestyles and emergence of pathogens.</title>
        <authorList>
            <person name="Haridas S."/>
            <person name="Albert R."/>
            <person name="Binder M."/>
            <person name="Bloem J."/>
            <person name="Labutti K."/>
            <person name="Salamov A."/>
            <person name="Andreopoulos B."/>
            <person name="Baker S."/>
            <person name="Barry K."/>
            <person name="Bills G."/>
            <person name="Bluhm B."/>
            <person name="Cannon C."/>
            <person name="Castanera R."/>
            <person name="Culley D."/>
            <person name="Daum C."/>
            <person name="Ezra D."/>
            <person name="Gonzalez J."/>
            <person name="Henrissat B."/>
            <person name="Kuo A."/>
            <person name="Liang C."/>
            <person name="Lipzen A."/>
            <person name="Lutzoni F."/>
            <person name="Magnuson J."/>
            <person name="Mondo S."/>
            <person name="Nolan M."/>
            <person name="Ohm R."/>
            <person name="Pangilinan J."/>
            <person name="Park H.-J."/>
            <person name="Ramirez L."/>
            <person name="Alfaro M."/>
            <person name="Sun H."/>
            <person name="Tritt A."/>
            <person name="Yoshinaga Y."/>
            <person name="Zwiers L.-H."/>
            <person name="Turgeon B."/>
            <person name="Goodwin S."/>
            <person name="Spatafora J."/>
            <person name="Crous P."/>
            <person name="Grigoriev I."/>
        </authorList>
    </citation>
    <scope>NUCLEOTIDE SEQUENCE</scope>
    <source>
        <strain evidence="1">CBS 113979</strain>
    </source>
</reference>
<evidence type="ECO:0000313" key="2">
    <source>
        <dbReference type="Proteomes" id="UP000800041"/>
    </source>
</evidence>
<dbReference type="Proteomes" id="UP000800041">
    <property type="component" value="Unassembled WGS sequence"/>
</dbReference>